<organism evidence="4 5">
    <name type="scientific">Reticulomyxa filosa</name>
    <dbReference type="NCBI Taxonomy" id="46433"/>
    <lineage>
        <taxon>Eukaryota</taxon>
        <taxon>Sar</taxon>
        <taxon>Rhizaria</taxon>
        <taxon>Retaria</taxon>
        <taxon>Foraminifera</taxon>
        <taxon>Monothalamids</taxon>
        <taxon>Reticulomyxidae</taxon>
        <taxon>Reticulomyxa</taxon>
    </lineage>
</organism>
<sequence>MRYLNKKVQTFWLLNHQKKKLKKKTKRNVNSTIIEEEEIQTVIQHWIRRLKIKLGWIQYFDKIVVKYATNFFMFEVFRSSSKLLKTFTGHTDWVSSIDYSTLDCGQYICSGSFDKKVCVWDVDTSQQIRSFNGHSSDVNCVKFSSYHYYNHHRNVICSSSGDSTIRFWDIKKNQQFQIFNEHKSWIGNIEFSSFSGGRYLCSGSFDKTIRLWDVETSKLLNVFNEHGGVWCVDMSPLQSNISNNNSESNSIGVIGGSGYTICSGSWDNTICIWDIETAKQLTVFKGHQYYVKSLKYGSNELGIGGGANTILSGSFDSSVRLWDIRSGQQIQRFNGHVNYVYAVEYSPFVVNNIEVGGSSNVICSVSGDNTILFWDIRSNKNKLHEINEKKNGVMSLKFLQLRKNKKSNNNSGCSASLCYGSMRSIYIWG</sequence>
<gene>
    <name evidence="4" type="ORF">RFI_19045</name>
</gene>
<keyword evidence="5" id="KW-1185">Reference proteome</keyword>
<comment type="caution">
    <text evidence="4">The sequence shown here is derived from an EMBL/GenBank/DDBJ whole genome shotgun (WGS) entry which is preliminary data.</text>
</comment>
<dbReference type="GO" id="GO:1990234">
    <property type="term" value="C:transferase complex"/>
    <property type="evidence" value="ECO:0007669"/>
    <property type="project" value="UniProtKB-ARBA"/>
</dbReference>
<dbReference type="PANTHER" id="PTHR22847:SF637">
    <property type="entry name" value="WD REPEAT DOMAIN 5B"/>
    <property type="match status" value="1"/>
</dbReference>
<proteinExistence type="predicted"/>
<dbReference type="PRINTS" id="PR00320">
    <property type="entry name" value="GPROTEINBRPT"/>
</dbReference>
<dbReference type="InterPro" id="IPR020472">
    <property type="entry name" value="WD40_PAC1"/>
</dbReference>
<feature type="repeat" description="WD" evidence="3">
    <location>
        <begin position="131"/>
        <end position="178"/>
    </location>
</feature>
<feature type="repeat" description="WD" evidence="3">
    <location>
        <begin position="179"/>
        <end position="222"/>
    </location>
</feature>
<evidence type="ECO:0000256" key="3">
    <source>
        <dbReference type="PROSITE-ProRule" id="PRU00221"/>
    </source>
</evidence>
<evidence type="ECO:0000313" key="4">
    <source>
        <dbReference type="EMBL" id="ETO18235.1"/>
    </source>
</evidence>
<feature type="repeat" description="WD" evidence="3">
    <location>
        <begin position="87"/>
        <end position="130"/>
    </location>
</feature>
<dbReference type="InterPro" id="IPR001680">
    <property type="entry name" value="WD40_rpt"/>
</dbReference>
<dbReference type="PROSITE" id="PS50082">
    <property type="entry name" value="WD_REPEATS_2"/>
    <property type="match status" value="6"/>
</dbReference>
<dbReference type="CDD" id="cd00200">
    <property type="entry name" value="WD40"/>
    <property type="match status" value="1"/>
</dbReference>
<dbReference type="PANTHER" id="PTHR22847">
    <property type="entry name" value="WD40 REPEAT PROTEIN"/>
    <property type="match status" value="1"/>
</dbReference>
<dbReference type="SUPFAM" id="SSF50978">
    <property type="entry name" value="WD40 repeat-like"/>
    <property type="match status" value="1"/>
</dbReference>
<dbReference type="EMBL" id="ASPP01015296">
    <property type="protein sequence ID" value="ETO18235.1"/>
    <property type="molecule type" value="Genomic_DNA"/>
</dbReference>
<accession>X6MYU3</accession>
<protein>
    <submittedName>
        <fullName evidence="4">WD-40 repeat protein</fullName>
    </submittedName>
</protein>
<keyword evidence="1 3" id="KW-0853">WD repeat</keyword>
<reference evidence="4 5" key="1">
    <citation type="journal article" date="2013" name="Curr. Biol.">
        <title>The Genome of the Foraminiferan Reticulomyxa filosa.</title>
        <authorList>
            <person name="Glockner G."/>
            <person name="Hulsmann N."/>
            <person name="Schleicher M."/>
            <person name="Noegel A.A."/>
            <person name="Eichinger L."/>
            <person name="Gallinger C."/>
            <person name="Pawlowski J."/>
            <person name="Sierra R."/>
            <person name="Euteneuer U."/>
            <person name="Pillet L."/>
            <person name="Moustafa A."/>
            <person name="Platzer M."/>
            <person name="Groth M."/>
            <person name="Szafranski K."/>
            <person name="Schliwa M."/>
        </authorList>
    </citation>
    <scope>NUCLEOTIDE SEQUENCE [LARGE SCALE GENOMIC DNA]</scope>
</reference>
<feature type="repeat" description="WD" evidence="3">
    <location>
        <begin position="333"/>
        <end position="384"/>
    </location>
</feature>
<dbReference type="SMART" id="SM00320">
    <property type="entry name" value="WD40"/>
    <property type="match status" value="6"/>
</dbReference>
<evidence type="ECO:0000256" key="1">
    <source>
        <dbReference type="ARBA" id="ARBA00022574"/>
    </source>
</evidence>
<name>X6MYU3_RETFI</name>
<dbReference type="Pfam" id="PF00400">
    <property type="entry name" value="WD40"/>
    <property type="match status" value="6"/>
</dbReference>
<dbReference type="InterPro" id="IPR019775">
    <property type="entry name" value="WD40_repeat_CS"/>
</dbReference>
<dbReference type="InterPro" id="IPR015943">
    <property type="entry name" value="WD40/YVTN_repeat-like_dom_sf"/>
</dbReference>
<dbReference type="Gene3D" id="2.130.10.10">
    <property type="entry name" value="YVTN repeat-like/Quinoprotein amine dehydrogenase"/>
    <property type="match status" value="3"/>
</dbReference>
<dbReference type="PROSITE" id="PS00678">
    <property type="entry name" value="WD_REPEATS_1"/>
    <property type="match status" value="5"/>
</dbReference>
<dbReference type="AlphaFoldDB" id="X6MYU3"/>
<evidence type="ECO:0000313" key="5">
    <source>
        <dbReference type="Proteomes" id="UP000023152"/>
    </source>
</evidence>
<feature type="repeat" description="WD" evidence="3">
    <location>
        <begin position="257"/>
        <end position="283"/>
    </location>
</feature>
<dbReference type="Proteomes" id="UP000023152">
    <property type="component" value="Unassembled WGS sequence"/>
</dbReference>
<keyword evidence="2" id="KW-0677">Repeat</keyword>
<dbReference type="InterPro" id="IPR036322">
    <property type="entry name" value="WD40_repeat_dom_sf"/>
</dbReference>
<dbReference type="PROSITE" id="PS50294">
    <property type="entry name" value="WD_REPEATS_REGION"/>
    <property type="match status" value="4"/>
</dbReference>
<dbReference type="OrthoDB" id="270624at2759"/>
<feature type="repeat" description="WD" evidence="3">
    <location>
        <begin position="284"/>
        <end position="332"/>
    </location>
</feature>
<evidence type="ECO:0000256" key="2">
    <source>
        <dbReference type="ARBA" id="ARBA00022737"/>
    </source>
</evidence>